<dbReference type="InterPro" id="IPR011042">
    <property type="entry name" value="6-blade_b-propeller_TolB-like"/>
</dbReference>
<comment type="caution">
    <text evidence="3">The sequence shown here is derived from an EMBL/GenBank/DDBJ whole genome shotgun (WGS) entry which is preliminary data.</text>
</comment>
<protein>
    <submittedName>
        <fullName evidence="3">Phytase</fullName>
    </submittedName>
</protein>
<dbReference type="Gene3D" id="2.120.10.30">
    <property type="entry name" value="TolB, C-terminal domain"/>
    <property type="match status" value="1"/>
</dbReference>
<feature type="region of interest" description="Disordered" evidence="1">
    <location>
        <begin position="52"/>
        <end position="75"/>
    </location>
</feature>
<evidence type="ECO:0000259" key="2">
    <source>
        <dbReference type="PROSITE" id="PS51662"/>
    </source>
</evidence>
<evidence type="ECO:0000256" key="1">
    <source>
        <dbReference type="SAM" id="MobiDB-lite"/>
    </source>
</evidence>
<dbReference type="Proteomes" id="UP001354649">
    <property type="component" value="Unassembled WGS sequence"/>
</dbReference>
<evidence type="ECO:0000313" key="4">
    <source>
        <dbReference type="Proteomes" id="UP001354649"/>
    </source>
</evidence>
<sequence length="240" mass="25528">MSSLPWRRTVAPEPVFSQRRPRLTALVRTSLFRDVPYRRRGPRACQYLLGQRERAPATARQGDGDPGPPRPGARPAQLRDLVAFVIPSIRFLRNPHICSASSFLLRSNVGALALSALTALTTAFTLATGPVAPVTVTAAVETPAVYDDEAGGNADADDPAVWVDPDTPGRSIVIGTVKEAGLDVCGLDGRRLQRIAAPQAPGENAKPGRINNVVWTPSRRPDSASAAGHLEGGRTPRPAP</sequence>
<dbReference type="Pfam" id="PF02333">
    <property type="entry name" value="Phytase"/>
    <property type="match status" value="1"/>
</dbReference>
<dbReference type="SUPFAM" id="SSF50956">
    <property type="entry name" value="Thermostable phytase (3-phytase)"/>
    <property type="match status" value="1"/>
</dbReference>
<dbReference type="InterPro" id="IPR003431">
    <property type="entry name" value="B-propeller_Phytase"/>
</dbReference>
<organism evidence="3 4">
    <name type="scientific">Streptomyces antimycoticus</name>
    <dbReference type="NCBI Taxonomy" id="68175"/>
    <lineage>
        <taxon>Bacteria</taxon>
        <taxon>Bacillati</taxon>
        <taxon>Actinomycetota</taxon>
        <taxon>Actinomycetes</taxon>
        <taxon>Kitasatosporales</taxon>
        <taxon>Streptomycetaceae</taxon>
        <taxon>Streptomyces</taxon>
        <taxon>Streptomyces violaceusniger group</taxon>
    </lineage>
</organism>
<reference evidence="3 4" key="1">
    <citation type="submission" date="2023-11" db="EMBL/GenBank/DDBJ databases">
        <title>30 novel species of actinomycetes from the DSMZ collection.</title>
        <authorList>
            <person name="Nouioui I."/>
        </authorList>
    </citation>
    <scope>NUCLEOTIDE SEQUENCE [LARGE SCALE GENOMIC DNA]</scope>
    <source>
        <strain evidence="3 4">DSM 41602</strain>
    </source>
</reference>
<dbReference type="EMBL" id="JAZBJQ010000004">
    <property type="protein sequence ID" value="MEE4583144.1"/>
    <property type="molecule type" value="Genomic_DNA"/>
</dbReference>
<gene>
    <name evidence="3" type="ORF">V2K49_08215</name>
</gene>
<evidence type="ECO:0000313" key="3">
    <source>
        <dbReference type="EMBL" id="MEE4583144.1"/>
    </source>
</evidence>
<dbReference type="AlphaFoldDB" id="A0ABD5J5B1"/>
<feature type="domain" description="BPP" evidence="2">
    <location>
        <begin position="126"/>
        <end position="240"/>
    </location>
</feature>
<feature type="region of interest" description="Disordered" evidence="1">
    <location>
        <begin position="199"/>
        <end position="240"/>
    </location>
</feature>
<accession>A0ABD5J5B1</accession>
<proteinExistence type="predicted"/>
<dbReference type="RefSeq" id="WP_079059491.1">
    <property type="nucleotide sequence ID" value="NZ_JBEYSH010000018.1"/>
</dbReference>
<name>A0ABD5J5B1_9ACTN</name>
<dbReference type="PROSITE" id="PS51662">
    <property type="entry name" value="BP_PHYTASE"/>
    <property type="match status" value="1"/>
</dbReference>